<reference evidence="1 2" key="1">
    <citation type="submission" date="2023-08" db="EMBL/GenBank/DDBJ databases">
        <authorList>
            <person name="Folkvardsen B D."/>
            <person name="Norman A."/>
        </authorList>
    </citation>
    <scope>NUCLEOTIDE SEQUENCE [LARGE SCALE GENOMIC DNA]</scope>
    <source>
        <strain evidence="1 2">Mu0053</strain>
    </source>
</reference>
<dbReference type="Proteomes" id="UP001190465">
    <property type="component" value="Chromosome"/>
</dbReference>
<keyword evidence="2" id="KW-1185">Reference proteome</keyword>
<dbReference type="Gene3D" id="3.10.180.10">
    <property type="entry name" value="2,3-Dihydroxybiphenyl 1,2-Dioxygenase, domain 1"/>
    <property type="match status" value="1"/>
</dbReference>
<accession>A0ABM9M6E8</accession>
<proteinExistence type="predicted"/>
<dbReference type="CDD" id="cd07249">
    <property type="entry name" value="MMCE"/>
    <property type="match status" value="1"/>
</dbReference>
<sequence length="174" mass="18789">MRPSPISGPIRQIGYVVPDLESALQSWLAAGVGPWFVLSNLTQRAQYRGSTCEVNCSIALANSGPLQIELIQQHDDTPSVYTEFLADGEGFHQLAYWPEDFDAALDAVEKAGWPVLWRGGEDSGVPYAYVEPPGGPAAVIELMELNDVTRGLAQLVGDAAESWDGSTDPIRAMN</sequence>
<protein>
    <submittedName>
        <fullName evidence="1">VOC family protein</fullName>
    </submittedName>
</protein>
<dbReference type="EMBL" id="OY726397">
    <property type="protein sequence ID" value="CAJ1510782.1"/>
    <property type="molecule type" value="Genomic_DNA"/>
</dbReference>
<evidence type="ECO:0000313" key="2">
    <source>
        <dbReference type="Proteomes" id="UP001190465"/>
    </source>
</evidence>
<dbReference type="RefSeq" id="WP_308480050.1">
    <property type="nucleotide sequence ID" value="NZ_OY726397.1"/>
</dbReference>
<dbReference type="InterPro" id="IPR017515">
    <property type="entry name" value="MeMalonyl-CoA_epimerase"/>
</dbReference>
<gene>
    <name evidence="1" type="ORF">MU0053_004783</name>
</gene>
<dbReference type="InterPro" id="IPR029068">
    <property type="entry name" value="Glyas_Bleomycin-R_OHBP_Dase"/>
</dbReference>
<dbReference type="SUPFAM" id="SSF54593">
    <property type="entry name" value="Glyoxalase/Bleomycin resistance protein/Dihydroxybiphenyl dioxygenase"/>
    <property type="match status" value="1"/>
</dbReference>
<organism evidence="1 2">
    <name type="scientific">[Mycobacterium] burgundiense</name>
    <dbReference type="NCBI Taxonomy" id="3064286"/>
    <lineage>
        <taxon>Bacteria</taxon>
        <taxon>Bacillati</taxon>
        <taxon>Actinomycetota</taxon>
        <taxon>Actinomycetes</taxon>
        <taxon>Mycobacteriales</taxon>
        <taxon>Mycobacteriaceae</taxon>
        <taxon>Mycolicibacterium</taxon>
    </lineage>
</organism>
<name>A0ABM9M6E8_9MYCO</name>
<evidence type="ECO:0000313" key="1">
    <source>
        <dbReference type="EMBL" id="CAJ1510782.1"/>
    </source>
</evidence>
<dbReference type="Pfam" id="PF13669">
    <property type="entry name" value="Glyoxalase_4"/>
    <property type="match status" value="1"/>
</dbReference>